<sequence>MWYEYGLRKLRELAAEFGGWVSGPYAARCGPIRDPPPCPSTNEQALKWGKKAEAVEAAKVKAASKPKRKPQPLWV</sequence>
<gene>
    <name evidence="1" type="ORF">TSOC_011987</name>
</gene>
<reference evidence="1 2" key="1">
    <citation type="journal article" date="2017" name="Mol. Biol. Evol.">
        <title>The 4-celled Tetrabaena socialis nuclear genome reveals the essential components for genetic control of cell number at the origin of multicellularity in the volvocine lineage.</title>
        <authorList>
            <person name="Featherston J."/>
            <person name="Arakaki Y."/>
            <person name="Hanschen E.R."/>
            <person name="Ferris P.J."/>
            <person name="Michod R.E."/>
            <person name="Olson B.J.S.C."/>
            <person name="Nozaki H."/>
            <person name="Durand P.M."/>
        </authorList>
    </citation>
    <scope>NUCLEOTIDE SEQUENCE [LARGE SCALE GENOMIC DNA]</scope>
    <source>
        <strain evidence="1 2">NIES-571</strain>
    </source>
</reference>
<comment type="caution">
    <text evidence="1">The sequence shown here is derived from an EMBL/GenBank/DDBJ whole genome shotgun (WGS) entry which is preliminary data.</text>
</comment>
<evidence type="ECO:0000313" key="2">
    <source>
        <dbReference type="Proteomes" id="UP000236333"/>
    </source>
</evidence>
<accession>A0A2J7ZP63</accession>
<name>A0A2J7ZP63_9CHLO</name>
<dbReference type="EMBL" id="PGGS01000731">
    <property type="protein sequence ID" value="PNH02057.1"/>
    <property type="molecule type" value="Genomic_DNA"/>
</dbReference>
<evidence type="ECO:0000313" key="1">
    <source>
        <dbReference type="EMBL" id="PNH02057.1"/>
    </source>
</evidence>
<dbReference type="AlphaFoldDB" id="A0A2J7ZP63"/>
<keyword evidence="2" id="KW-1185">Reference proteome</keyword>
<protein>
    <submittedName>
        <fullName evidence="1">Uncharacterized protein</fullName>
    </submittedName>
</protein>
<dbReference type="Proteomes" id="UP000236333">
    <property type="component" value="Unassembled WGS sequence"/>
</dbReference>
<proteinExistence type="predicted"/>
<organism evidence="1 2">
    <name type="scientific">Tetrabaena socialis</name>
    <dbReference type="NCBI Taxonomy" id="47790"/>
    <lineage>
        <taxon>Eukaryota</taxon>
        <taxon>Viridiplantae</taxon>
        <taxon>Chlorophyta</taxon>
        <taxon>core chlorophytes</taxon>
        <taxon>Chlorophyceae</taxon>
        <taxon>CS clade</taxon>
        <taxon>Chlamydomonadales</taxon>
        <taxon>Tetrabaenaceae</taxon>
        <taxon>Tetrabaena</taxon>
    </lineage>
</organism>